<dbReference type="Pfam" id="PF22659">
    <property type="entry name" value="YycE-like_C"/>
    <property type="match status" value="1"/>
</dbReference>
<accession>A0A3A1N758</accession>
<dbReference type="SUPFAM" id="SSF54593">
    <property type="entry name" value="Glyoxalase/Bleomycin resistance protein/Dihydroxybiphenyl dioxygenase"/>
    <property type="match status" value="1"/>
</dbReference>
<name>A0A3A1N758_9FLAO</name>
<evidence type="ECO:0000313" key="3">
    <source>
        <dbReference type="Proteomes" id="UP000266067"/>
    </source>
</evidence>
<evidence type="ECO:0000313" key="2">
    <source>
        <dbReference type="EMBL" id="RIV31633.1"/>
    </source>
</evidence>
<dbReference type="CDD" id="cd06587">
    <property type="entry name" value="VOC"/>
    <property type="match status" value="1"/>
</dbReference>
<dbReference type="Proteomes" id="UP000266067">
    <property type="component" value="Unassembled WGS sequence"/>
</dbReference>
<dbReference type="PROSITE" id="PS51819">
    <property type="entry name" value="VOC"/>
    <property type="match status" value="1"/>
</dbReference>
<keyword evidence="3" id="KW-1185">Reference proteome</keyword>
<organism evidence="2 3">
    <name type="scientific">Flagellimonas lutimaris</name>
    <dbReference type="NCBI Taxonomy" id="475082"/>
    <lineage>
        <taxon>Bacteria</taxon>
        <taxon>Pseudomonadati</taxon>
        <taxon>Bacteroidota</taxon>
        <taxon>Flavobacteriia</taxon>
        <taxon>Flavobacteriales</taxon>
        <taxon>Flavobacteriaceae</taxon>
        <taxon>Flagellimonas</taxon>
    </lineage>
</organism>
<dbReference type="InterPro" id="IPR058997">
    <property type="entry name" value="YycE-like_C"/>
</dbReference>
<dbReference type="OrthoDB" id="8018325at2"/>
<sequence length="132" mass="14991">MINRNVALRVGRPTDNLEKITEMYTKGLGFQVIGGFDNHGDFSGRMVGHPKHHFHLEFTTHAIEKAGRAPTLENLLVFYVPDNNEYKEAIERISKSGFKKVKSFNPYWEGGAQTFEDLDGYRVVISNAESPF</sequence>
<protein>
    <submittedName>
        <fullName evidence="2">VOC family protein</fullName>
    </submittedName>
</protein>
<dbReference type="RefSeq" id="WP_119608559.1">
    <property type="nucleotide sequence ID" value="NZ_QXFH01000075.1"/>
</dbReference>
<evidence type="ECO:0000259" key="1">
    <source>
        <dbReference type="PROSITE" id="PS51819"/>
    </source>
</evidence>
<proteinExistence type="predicted"/>
<feature type="domain" description="VOC" evidence="1">
    <location>
        <begin position="6"/>
        <end position="128"/>
    </location>
</feature>
<comment type="caution">
    <text evidence="2">The sequence shown here is derived from an EMBL/GenBank/DDBJ whole genome shotgun (WGS) entry which is preliminary data.</text>
</comment>
<dbReference type="Gene3D" id="3.10.180.10">
    <property type="entry name" value="2,3-Dihydroxybiphenyl 1,2-Dioxygenase, domain 1"/>
    <property type="match status" value="1"/>
</dbReference>
<dbReference type="Pfam" id="PF22658">
    <property type="entry name" value="YycE-like_N"/>
    <property type="match status" value="1"/>
</dbReference>
<dbReference type="InterPro" id="IPR058998">
    <property type="entry name" value="YycE-like_N"/>
</dbReference>
<dbReference type="InterPro" id="IPR037523">
    <property type="entry name" value="VOC_core"/>
</dbReference>
<reference evidence="2 3" key="1">
    <citation type="submission" date="2018-08" db="EMBL/GenBank/DDBJ databases">
        <title>Proposal of Muricauda 72 sp.nov. and Muricauda NH166 sp.nov., isolated from seawater.</title>
        <authorList>
            <person name="Cheng H."/>
            <person name="Wu Y.-H."/>
            <person name="Guo L.-L."/>
            <person name="Xu X.-W."/>
        </authorList>
    </citation>
    <scope>NUCLEOTIDE SEQUENCE [LARGE SCALE GENOMIC DNA]</scope>
    <source>
        <strain evidence="2 3">KCTC 22173</strain>
    </source>
</reference>
<dbReference type="EMBL" id="QXFH01000075">
    <property type="protein sequence ID" value="RIV31633.1"/>
    <property type="molecule type" value="Genomic_DNA"/>
</dbReference>
<dbReference type="AlphaFoldDB" id="A0A3A1N758"/>
<gene>
    <name evidence="2" type="ORF">D2V08_12800</name>
</gene>
<dbReference type="InterPro" id="IPR029068">
    <property type="entry name" value="Glyas_Bleomycin-R_OHBP_Dase"/>
</dbReference>